<evidence type="ECO:0000313" key="2">
    <source>
        <dbReference type="Proteomes" id="UP001212170"/>
    </source>
</evidence>
<evidence type="ECO:0008006" key="3">
    <source>
        <dbReference type="Google" id="ProtNLM"/>
    </source>
</evidence>
<organism evidence="1 2">
    <name type="scientific">Flavobacterium azizsancarii</name>
    <dbReference type="NCBI Taxonomy" id="2961580"/>
    <lineage>
        <taxon>Bacteria</taxon>
        <taxon>Pseudomonadati</taxon>
        <taxon>Bacteroidota</taxon>
        <taxon>Flavobacteriia</taxon>
        <taxon>Flavobacteriales</taxon>
        <taxon>Flavobacteriaceae</taxon>
        <taxon>Flavobacterium</taxon>
    </lineage>
</organism>
<reference evidence="1 2" key="1">
    <citation type="journal article" date="2023" name="Chemosphere">
        <title>Whole genome analysis of Flavobacterium aziz-sancarii sp. nov., isolated from Ardley Island (Antarctica), revealed a rich resistome and bioremediation potential.</title>
        <authorList>
            <person name="Otur C."/>
            <person name="Okay S."/>
            <person name="Kurt-Kizildogan A."/>
        </authorList>
    </citation>
    <scope>NUCLEOTIDE SEQUENCE [LARGE SCALE GENOMIC DNA]</scope>
    <source>
        <strain evidence="1 2">AC</strain>
    </source>
</reference>
<accession>A0ABT4W9Z6</accession>
<sequence length="104" mass="12159">MRKELEKLKTIRMTFTAKVGRFGTKKSYHGYSEPTICLCNIKDSDGNQLTDHIWFTVGKTIEKLKLEINEVIKFDARVNGYRKGYFKDGFDYKLNNISKIERVS</sequence>
<proteinExistence type="predicted"/>
<keyword evidence="2" id="KW-1185">Reference proteome</keyword>
<comment type="caution">
    <text evidence="1">The sequence shown here is derived from an EMBL/GenBank/DDBJ whole genome shotgun (WGS) entry which is preliminary data.</text>
</comment>
<dbReference type="Proteomes" id="UP001212170">
    <property type="component" value="Unassembled WGS sequence"/>
</dbReference>
<dbReference type="RefSeq" id="WP_271334784.1">
    <property type="nucleotide sequence ID" value="NZ_JAMZNK010000005.1"/>
</dbReference>
<dbReference type="EMBL" id="JAMZNK010000005">
    <property type="protein sequence ID" value="MDA6068950.1"/>
    <property type="molecule type" value="Genomic_DNA"/>
</dbReference>
<protein>
    <recommendedName>
        <fullName evidence="3">Single-stranded DNA-binding protein</fullName>
    </recommendedName>
</protein>
<gene>
    <name evidence="1" type="ORF">NJT12_04875</name>
</gene>
<evidence type="ECO:0000313" key="1">
    <source>
        <dbReference type="EMBL" id="MDA6068950.1"/>
    </source>
</evidence>
<name>A0ABT4W9Z6_9FLAO</name>